<proteinExistence type="predicted"/>
<sequence>MVRLANAHSHFLFPFDLAIYKIVLLINEFPFYSIYEEQVVAFETILRWDDSLRLVWVEAFAKLLLKCLPTLRVQEHTGALTLLV</sequence>
<protein>
    <submittedName>
        <fullName evidence="1">Uncharacterized protein</fullName>
    </submittedName>
</protein>
<dbReference type="AlphaFoldDB" id="A0A6V7LGJ3"/>
<name>A0A6V7LGJ3_9HYME</name>
<reference evidence="1" key="1">
    <citation type="submission" date="2020-07" db="EMBL/GenBank/DDBJ databases">
        <authorList>
            <person name="Ferguson B K."/>
        </authorList>
    </citation>
    <scope>NUCLEOTIDE SEQUENCE</scope>
    <source>
        <strain evidence="1">L06</strain>
    </source>
</reference>
<dbReference type="EMBL" id="CADCXW020000343">
    <property type="protein sequence ID" value="CAD1575064.1"/>
    <property type="molecule type" value="Genomic_DNA"/>
</dbReference>
<organism evidence="1">
    <name type="scientific">Bracon brevicornis</name>
    <dbReference type="NCBI Taxonomy" id="1563983"/>
    <lineage>
        <taxon>Eukaryota</taxon>
        <taxon>Metazoa</taxon>
        <taxon>Ecdysozoa</taxon>
        <taxon>Arthropoda</taxon>
        <taxon>Hexapoda</taxon>
        <taxon>Insecta</taxon>
        <taxon>Pterygota</taxon>
        <taxon>Neoptera</taxon>
        <taxon>Endopterygota</taxon>
        <taxon>Hymenoptera</taxon>
        <taxon>Apocrita</taxon>
        <taxon>Ichneumonoidea</taxon>
        <taxon>Braconidae</taxon>
        <taxon>Braconinae</taxon>
        <taxon>Bracon</taxon>
    </lineage>
</organism>
<evidence type="ECO:0000313" key="1">
    <source>
        <dbReference type="EMBL" id="CAD1575064.1"/>
    </source>
</evidence>
<gene>
    <name evidence="1" type="ORF">BBRV_LOCUS105301</name>
</gene>
<accession>A0A6V7LGJ3</accession>